<reference evidence="2 3" key="1">
    <citation type="journal article" date="2015" name="Genome Announc.">
        <title>Complete Genome Sequence of Cupriavidus basilensis 4G11, Isolated from the Oak Ridge Field Research Center Site.</title>
        <authorList>
            <person name="Ray J."/>
            <person name="Waters R.J."/>
            <person name="Skerker J.M."/>
            <person name="Kuehl J.V."/>
            <person name="Price M.N."/>
            <person name="Huang J."/>
            <person name="Chakraborty R."/>
            <person name="Arkin A.P."/>
            <person name="Deutschbauer A."/>
        </authorList>
    </citation>
    <scope>NUCLEOTIDE SEQUENCE [LARGE SCALE GENOMIC DNA]</scope>
    <source>
        <strain evidence="2">4G11</strain>
    </source>
</reference>
<evidence type="ECO:0000256" key="1">
    <source>
        <dbReference type="SAM" id="MobiDB-lite"/>
    </source>
</evidence>
<dbReference type="KEGG" id="cbw:RR42_m1464"/>
<name>A0A0C4Y758_9BURK</name>
<feature type="compositionally biased region" description="Basic and acidic residues" evidence="1">
    <location>
        <begin position="71"/>
        <end position="80"/>
    </location>
</feature>
<feature type="region of interest" description="Disordered" evidence="1">
    <location>
        <begin position="60"/>
        <end position="80"/>
    </location>
</feature>
<evidence type="ECO:0000313" key="3">
    <source>
        <dbReference type="Proteomes" id="UP000031843"/>
    </source>
</evidence>
<dbReference type="RefSeq" id="WP_006163223.1">
    <property type="nucleotide sequence ID" value="NZ_CP010536.1"/>
</dbReference>
<sequence>MHACDLCHLLVGAPTTVEPHENLAASGAGALGMDINSRWVDRPWRCTVCGAWMFQNAAHGEPPNVWRMGRRPQDRPQERT</sequence>
<gene>
    <name evidence="2" type="ORF">RR42_m1464</name>
</gene>
<dbReference type="EMBL" id="CP010536">
    <property type="protein sequence ID" value="AJG18865.1"/>
    <property type="molecule type" value="Genomic_DNA"/>
</dbReference>
<dbReference type="AlphaFoldDB" id="A0A0C4Y758"/>
<organism evidence="2 3">
    <name type="scientific">Cupriavidus basilensis</name>
    <dbReference type="NCBI Taxonomy" id="68895"/>
    <lineage>
        <taxon>Bacteria</taxon>
        <taxon>Pseudomonadati</taxon>
        <taxon>Pseudomonadota</taxon>
        <taxon>Betaproteobacteria</taxon>
        <taxon>Burkholderiales</taxon>
        <taxon>Burkholderiaceae</taxon>
        <taxon>Cupriavidus</taxon>
    </lineage>
</organism>
<dbReference type="OrthoDB" id="8966214at2"/>
<accession>A0A0C4Y758</accession>
<dbReference type="Proteomes" id="UP000031843">
    <property type="component" value="Chromosome main"/>
</dbReference>
<dbReference type="STRING" id="68895.RR42_m1464"/>
<evidence type="ECO:0000313" key="2">
    <source>
        <dbReference type="EMBL" id="AJG18865.1"/>
    </source>
</evidence>
<proteinExistence type="predicted"/>
<keyword evidence="3" id="KW-1185">Reference proteome</keyword>
<protein>
    <submittedName>
        <fullName evidence="2">Uncharacterized protein</fullName>
    </submittedName>
</protein>